<dbReference type="SUPFAM" id="SSF53850">
    <property type="entry name" value="Periplasmic binding protein-like II"/>
    <property type="match status" value="1"/>
</dbReference>
<feature type="domain" description="HTH lysR-type" evidence="5">
    <location>
        <begin position="2"/>
        <end position="59"/>
    </location>
</feature>
<dbReference type="PANTHER" id="PTHR30346">
    <property type="entry name" value="TRANSCRIPTIONAL DUAL REGULATOR HCAR-RELATED"/>
    <property type="match status" value="1"/>
</dbReference>
<evidence type="ECO:0000313" key="7">
    <source>
        <dbReference type="Proteomes" id="UP000806285"/>
    </source>
</evidence>
<dbReference type="Gene3D" id="3.40.190.10">
    <property type="entry name" value="Periplasmic binding protein-like II"/>
    <property type="match status" value="2"/>
</dbReference>
<organism evidence="6 7">
    <name type="scientific">Ramlibacter pallidus</name>
    <dbReference type="NCBI Taxonomy" id="2780087"/>
    <lineage>
        <taxon>Bacteria</taxon>
        <taxon>Pseudomonadati</taxon>
        <taxon>Pseudomonadota</taxon>
        <taxon>Betaproteobacteria</taxon>
        <taxon>Burkholderiales</taxon>
        <taxon>Comamonadaceae</taxon>
        <taxon>Ramlibacter</taxon>
    </lineage>
</organism>
<keyword evidence="4" id="KW-0804">Transcription</keyword>
<dbReference type="CDD" id="cd08414">
    <property type="entry name" value="PBP2_LTTR_aromatics_like"/>
    <property type="match status" value="1"/>
</dbReference>
<keyword evidence="7" id="KW-1185">Reference proteome</keyword>
<dbReference type="Proteomes" id="UP000806285">
    <property type="component" value="Unassembled WGS sequence"/>
</dbReference>
<accession>A0ABR9S2Q1</accession>
<dbReference type="InterPro" id="IPR005119">
    <property type="entry name" value="LysR_subst-bd"/>
</dbReference>
<evidence type="ECO:0000259" key="5">
    <source>
        <dbReference type="PROSITE" id="PS50931"/>
    </source>
</evidence>
<sequence>MIDIRQLRYFQAVAEELHFGRAAARLAIAQPALSRQVQQLEEELGTPLLRRTQRRVELLPAGALLLERARAIQQELARAVADTRRTGAGEMGRLSVGFIHSSTYGLLPSIVGRFRQLYPGIALELHELPITAQHAALVRGTIDIGLLRVQAAPAELEVVPVLPDPFVLAVPSLHPLAGRTRVRLRSVADDPFVMFSRDEAPLFHARVQALCEQAGFRPQVAQHATQIHTVIGLVGAGLGVAVVPATGRNLHPRNVRFLQLSDKAEPVHIALAWRRGQETPAGRSFRKVTQEVVASLLHGAGR</sequence>
<dbReference type="Pfam" id="PF00126">
    <property type="entry name" value="HTH_1"/>
    <property type="match status" value="1"/>
</dbReference>
<dbReference type="PRINTS" id="PR00039">
    <property type="entry name" value="HTHLYSR"/>
</dbReference>
<reference evidence="6 7" key="1">
    <citation type="submission" date="2020-10" db="EMBL/GenBank/DDBJ databases">
        <title>Ramlibacter sp. HM2 16S ribosomal RNA gene Genome sequencing and assembly.</title>
        <authorList>
            <person name="Kang M."/>
        </authorList>
    </citation>
    <scope>NUCLEOTIDE SEQUENCE [LARGE SCALE GENOMIC DNA]</scope>
    <source>
        <strain evidence="6 7">HM2</strain>
    </source>
</reference>
<dbReference type="InterPro" id="IPR000847">
    <property type="entry name" value="LysR_HTH_N"/>
</dbReference>
<keyword evidence="2" id="KW-0805">Transcription regulation</keyword>
<comment type="caution">
    <text evidence="6">The sequence shown here is derived from an EMBL/GenBank/DDBJ whole genome shotgun (WGS) entry which is preliminary data.</text>
</comment>
<name>A0ABR9S2Q1_9BURK</name>
<dbReference type="PROSITE" id="PS50931">
    <property type="entry name" value="HTH_LYSR"/>
    <property type="match status" value="1"/>
</dbReference>
<keyword evidence="3" id="KW-0238">DNA-binding</keyword>
<dbReference type="Pfam" id="PF03466">
    <property type="entry name" value="LysR_substrate"/>
    <property type="match status" value="1"/>
</dbReference>
<dbReference type="Gene3D" id="1.10.10.10">
    <property type="entry name" value="Winged helix-like DNA-binding domain superfamily/Winged helix DNA-binding domain"/>
    <property type="match status" value="1"/>
</dbReference>
<dbReference type="RefSeq" id="WP_193676418.1">
    <property type="nucleotide sequence ID" value="NZ_JADDIV010000003.1"/>
</dbReference>
<gene>
    <name evidence="6" type="ORF">IM787_09395</name>
</gene>
<proteinExistence type="inferred from homology"/>
<dbReference type="SUPFAM" id="SSF46785">
    <property type="entry name" value="Winged helix' DNA-binding domain"/>
    <property type="match status" value="1"/>
</dbReference>
<protein>
    <submittedName>
        <fullName evidence="6">LysR family transcriptional regulator</fullName>
    </submittedName>
</protein>
<dbReference type="InterPro" id="IPR036390">
    <property type="entry name" value="WH_DNA-bd_sf"/>
</dbReference>
<evidence type="ECO:0000256" key="4">
    <source>
        <dbReference type="ARBA" id="ARBA00023163"/>
    </source>
</evidence>
<dbReference type="EMBL" id="JADDIV010000003">
    <property type="protein sequence ID" value="MBE7367780.1"/>
    <property type="molecule type" value="Genomic_DNA"/>
</dbReference>
<evidence type="ECO:0000256" key="2">
    <source>
        <dbReference type="ARBA" id="ARBA00023015"/>
    </source>
</evidence>
<evidence type="ECO:0000256" key="1">
    <source>
        <dbReference type="ARBA" id="ARBA00009437"/>
    </source>
</evidence>
<comment type="similarity">
    <text evidence="1">Belongs to the LysR transcriptional regulatory family.</text>
</comment>
<evidence type="ECO:0000313" key="6">
    <source>
        <dbReference type="EMBL" id="MBE7367780.1"/>
    </source>
</evidence>
<dbReference type="InterPro" id="IPR036388">
    <property type="entry name" value="WH-like_DNA-bd_sf"/>
</dbReference>
<dbReference type="PANTHER" id="PTHR30346:SF0">
    <property type="entry name" value="HCA OPERON TRANSCRIPTIONAL ACTIVATOR HCAR"/>
    <property type="match status" value="1"/>
</dbReference>
<evidence type="ECO:0000256" key="3">
    <source>
        <dbReference type="ARBA" id="ARBA00023125"/>
    </source>
</evidence>